<gene>
    <name evidence="1" type="ORF">DW780_01060</name>
</gene>
<sequence>MSEIDILKDQIESLQAALVAKEETHKIEICKLIEIDLNDTVSVELTEWGATYLNAMNTFKEMTTPQTCHYKTDYKAGDVYRKQLWQLILEFKDGIKFDKEKAFNKLAKVIN</sequence>
<reference evidence="1 2" key="1">
    <citation type="submission" date="2018-08" db="EMBL/GenBank/DDBJ databases">
        <title>A genome reference for cultivated species of the human gut microbiota.</title>
        <authorList>
            <person name="Zou Y."/>
            <person name="Xue W."/>
            <person name="Luo G."/>
        </authorList>
    </citation>
    <scope>NUCLEOTIDE SEQUENCE [LARGE SCALE GENOMIC DNA]</scope>
    <source>
        <strain evidence="1 2">AM30-26</strain>
    </source>
</reference>
<protein>
    <submittedName>
        <fullName evidence="1">Uncharacterized protein</fullName>
    </submittedName>
</protein>
<evidence type="ECO:0000313" key="2">
    <source>
        <dbReference type="Proteomes" id="UP000284785"/>
    </source>
</evidence>
<dbReference type="AlphaFoldDB" id="A0A414HV45"/>
<evidence type="ECO:0000313" key="1">
    <source>
        <dbReference type="EMBL" id="RHD91622.1"/>
    </source>
</evidence>
<accession>A0A414HV45</accession>
<dbReference type="EMBL" id="QSJP01000001">
    <property type="protein sequence ID" value="RHD91622.1"/>
    <property type="molecule type" value="Genomic_DNA"/>
</dbReference>
<proteinExistence type="predicted"/>
<organism evidence="1 2">
    <name type="scientific">Bacteroides thetaiotaomicron</name>
    <dbReference type="NCBI Taxonomy" id="818"/>
    <lineage>
        <taxon>Bacteria</taxon>
        <taxon>Pseudomonadati</taxon>
        <taxon>Bacteroidota</taxon>
        <taxon>Bacteroidia</taxon>
        <taxon>Bacteroidales</taxon>
        <taxon>Bacteroidaceae</taxon>
        <taxon>Bacteroides</taxon>
    </lineage>
</organism>
<name>A0A414HV45_BACT4</name>
<dbReference type="RefSeq" id="WP_118214326.1">
    <property type="nucleotide sequence ID" value="NZ_QSJP01000001.1"/>
</dbReference>
<comment type="caution">
    <text evidence="1">The sequence shown here is derived from an EMBL/GenBank/DDBJ whole genome shotgun (WGS) entry which is preliminary data.</text>
</comment>
<dbReference type="Proteomes" id="UP000284785">
    <property type="component" value="Unassembled WGS sequence"/>
</dbReference>